<evidence type="ECO:0000313" key="15">
    <source>
        <dbReference type="EMBL" id="APZ76257.1"/>
    </source>
</evidence>
<keyword evidence="8" id="KW-0378">Hydrolase</keyword>
<keyword evidence="6" id="KW-0677">Repeat</keyword>
<keyword evidence="7" id="KW-0833">Ubl conjugation pathway</keyword>
<evidence type="ECO:0000256" key="9">
    <source>
        <dbReference type="ARBA" id="ARBA00022807"/>
    </source>
</evidence>
<dbReference type="KEGG" id="vg:30999383"/>
<organism evidence="15">
    <name type="scientific">Murid betaherpesvirus 3</name>
    <dbReference type="NCBI Taxonomy" id="2560603"/>
    <lineage>
        <taxon>Viruses</taxon>
        <taxon>Duplodnaviria</taxon>
        <taxon>Heunggongvirae</taxon>
        <taxon>Peploviricota</taxon>
        <taxon>Herviviricetes</taxon>
        <taxon>Herpesvirales</taxon>
        <taxon>Orthoherpesviridae</taxon>
        <taxon>Betaherpesvirinae</taxon>
        <taxon>Roseolovirus</taxon>
        <taxon>Roseolovirus muridbeta3</taxon>
    </lineage>
</organism>
<evidence type="ECO:0000256" key="7">
    <source>
        <dbReference type="ARBA" id="ARBA00022786"/>
    </source>
</evidence>
<evidence type="ECO:0000256" key="5">
    <source>
        <dbReference type="ARBA" id="ARBA00022670"/>
    </source>
</evidence>
<proteinExistence type="predicted"/>
<evidence type="ECO:0000259" key="14">
    <source>
        <dbReference type="PROSITE" id="PS51521"/>
    </source>
</evidence>
<evidence type="ECO:0000256" key="8">
    <source>
        <dbReference type="ARBA" id="ARBA00022801"/>
    </source>
</evidence>
<dbReference type="PROSITE" id="PS51521">
    <property type="entry name" value="HTUSP"/>
    <property type="match status" value="1"/>
</dbReference>
<keyword evidence="5" id="KW-0645">Protease</keyword>
<evidence type="ECO:0000256" key="4">
    <source>
        <dbReference type="ARBA" id="ARBA00022662"/>
    </source>
</evidence>
<keyword evidence="11" id="KW-1127">Modulation of host ubiquitin pathway by viral deubiquitinase</keyword>
<sequence length="2011" mass="235764">MKIISGSTNQTDTKYGERAGNQCVSNCFVYLHTVYLNGIKNVLNKKTIDQILDNGSNLDQKTYTRISTQNGKIAQFRLPSEIDKTITTPHGTTYHELSRAFNGTFETQIIDNVTYFGISDFLEYAYEKKPPPFIIITVGAITRGIFILDKFYVFDPHSTPLENNAAIYECDNINEVYVLLSGNIQEGFYFEAIFIFFLDLTDLSITTNQATSLIFTTYKDIDISLTSNRYQSTPSKRKSKNAVPIDNKRSKTHYENATNIVQMSALELVPSLFEFKSKIEDKIKEIPNELLLQDKNTWSIKCINKLKIEDFSNYIIWRRIMQLFGQCCDAFLYTETTSEQNMMLAKKWFTPFCNFRPDLFTERIGIFFNNNFCLVDIYKNYISKLSVIHKLDTYTIGKCHTAFSTYIEKHSEYCLKWVTSLTENINMDLDNINKSIEDYININPFELNVDFVCFLNHHKYKIFLLVDNKVKEIQSLKQKDSDTTREIITYITSDATTVNINDQDTLNKSETHNVPIPEYNKQNINFETDCLSKKSMNNLKTFANERFTNICKELENNLIECIKTNFNNIAVGFLPISDLNRLFLSVINIDNKIENLAVHKLIDKQFIKLIEQLQDNIFYIRFGNVNFSMDHVFPTVTKARQNYISFHINNVNTNQRAKELINNIETILITDQPSQISKEMIQKQLEQLDIMDMEPQLVEKTNTLKTQLSQSTDNKEVHDFINNIFSTNIPSIQQINSIENLKTLLQEDEKTQQLLYSKLQNLLSKYVSDLYSDVPIQSSTLDPIIYMMEFLPKHGSHKNFAIAVQVLNKLIKYKSFQKTTPEDELKFLHDHKDDIKILSDEFFGHDIIYYNRRLENTVRQNQLLRAEKEWVEVAKTIHITDQDELTKFIQTAPTENAYNIWKPKLEIKLKQFLDQKQQEIEKLKKLTNEENKKSLEQMLAQIIILIKEYQFSLLPQINLQLCQKLYNDLQTPEIILSFLQTLIPILDKLRTEVHKCINDMVENILLDFNVPQNTLNDVQRLSSNELAIFLNNFMSTAFCSEDMKSGLSILMQKIQQCSAIIANPKISIQDLFPHDAKKYKKDIDTYKKDLENIKKSLSTEFENKKSFINTNPKKYADKDVYIQDQPIYKLKPKQTFFREIAFMTAMTKYIEINNNKINELILHYNLHLKTALQHITTINTSFEHKWNDFLAKQKLKINIDINLQDLKIKPLEYITKCVTESENDIYTISFKKLQILHTLSTGIRNFCEQVIKEVGASIIPFEYIPFPQLISKIQSLLEETKIKIVYNEQLLETKKVETIKIILSKLDPKRIIGGIEKYNELMNYIKQYEENIIKSETQGKLIKAYIKILEDVTFFKYGLDFNKQLKNIEHLYKKFQDIKTDKSFEEFPNVERVYNSVTFNPKNYMQGLIVLKLYTMSALTYAQNFFLKQPRVFVKDEYINPDLSMYTYKPKQDINIRLRLSDPNTTWYKIDSIFKTSLIVNEKGIPIQFTDIYKNPIFKFFALNYEHINIPKNKPRYNSEKFKRISICKIMCSFIKQNWENIFLYDLSNHIQNKPIVYNNDNILTINFKIISFVFNQVWQYIQSKSDSNTITLTLEKFTVFLTALHPQYITGIMSNNIDLSINILAKTINIDEEFMKFNVYINPPSMPIDQLPGFCINKKIWRSITFKNALWDHDFFTQTCGQHPKLFVYLMAYLVLPRKLLNILWDQFKPITYPHEFFETFITDLCVEYIHKNKLKMEDVNPRSKTNLETGERITNIYKVETNVHMNNSLLHTFNSQNLIFDYLIFSYLTGMEMTFCMYVDNLTDDHILLLRHIENTKNNPKFMSVLQKRNFDIMFILKESWTHNIVEHSLFTSQLQKMINAFISFQDNPPQIPLILYDDKNIIHSMYLPPENSPSQMTTFNVNTNYPIIPLKEHPSPNIIPFNNTPYNIDFLYSSPPKMTPMPDISSQEHIENELIEAAAQTDTLNKSTEQAPQPNENILGTIHRARQRFAVMTDTVNDAMQKFKNVQL</sequence>
<evidence type="ECO:0000256" key="13">
    <source>
        <dbReference type="SAM" id="Coils"/>
    </source>
</evidence>
<evidence type="ECO:0000256" key="11">
    <source>
        <dbReference type="ARBA" id="ARBA00022876"/>
    </source>
</evidence>
<evidence type="ECO:0000256" key="2">
    <source>
        <dbReference type="ARBA" id="ARBA00022580"/>
    </source>
</evidence>
<dbReference type="EMBL" id="KY355735">
    <property type="protein sequence ID" value="APZ76257.1"/>
    <property type="molecule type" value="Genomic_DNA"/>
</dbReference>
<dbReference type="InterPro" id="IPR006928">
    <property type="entry name" value="Herpes_teg_USP"/>
</dbReference>
<feature type="domain" description="Peptidase C76" evidence="14">
    <location>
        <begin position="3"/>
        <end position="220"/>
    </location>
</feature>
<protein>
    <submittedName>
        <fullName evidence="15">Large tegument protein</fullName>
    </submittedName>
</protein>
<dbReference type="SUPFAM" id="SSF54001">
    <property type="entry name" value="Cysteine proteinases"/>
    <property type="match status" value="1"/>
</dbReference>
<dbReference type="GO" id="GO:0039648">
    <property type="term" value="P:symbiont-mediated perturbation of host ubiquitin-like protein modification"/>
    <property type="evidence" value="ECO:0007669"/>
    <property type="project" value="UniProtKB-KW"/>
</dbReference>
<evidence type="ECO:0000313" key="16">
    <source>
        <dbReference type="Proteomes" id="UP000202182"/>
    </source>
</evidence>
<keyword evidence="3" id="KW-0945">Host-virus interaction</keyword>
<dbReference type="GO" id="GO:0044423">
    <property type="term" value="C:virion component"/>
    <property type="evidence" value="ECO:0007669"/>
    <property type="project" value="UniProtKB-KW"/>
</dbReference>
<keyword evidence="4" id="KW-1130">Modulation of host ubiquitin pathway by virus</keyword>
<dbReference type="GO" id="GO:0006508">
    <property type="term" value="P:proteolysis"/>
    <property type="evidence" value="ECO:0007669"/>
    <property type="project" value="UniProtKB-KW"/>
</dbReference>
<evidence type="ECO:0000256" key="12">
    <source>
        <dbReference type="ARBA" id="ARBA00023200"/>
    </source>
</evidence>
<keyword evidence="9" id="KW-0788">Thiol protease</keyword>
<keyword evidence="10" id="KW-0946">Virion</keyword>
<keyword evidence="16" id="KW-1185">Reference proteome</keyword>
<keyword evidence="2" id="KW-0920">Virion tegument</keyword>
<dbReference type="GO" id="GO:0008234">
    <property type="term" value="F:cysteine-type peptidase activity"/>
    <property type="evidence" value="ECO:0007669"/>
    <property type="project" value="UniProtKB-KW"/>
</dbReference>
<dbReference type="Pfam" id="PF04843">
    <property type="entry name" value="Herpes_teg_N"/>
    <property type="match status" value="1"/>
</dbReference>
<keyword evidence="12" id="KW-1035">Host cytoplasm</keyword>
<keyword evidence="1" id="KW-1048">Host nucleus</keyword>
<feature type="coiled-coil region" evidence="13">
    <location>
        <begin position="909"/>
        <end position="936"/>
    </location>
</feature>
<evidence type="ECO:0000256" key="3">
    <source>
        <dbReference type="ARBA" id="ARBA00022581"/>
    </source>
</evidence>
<reference evidence="15" key="1">
    <citation type="submission" date="2016-12" db="EMBL/GenBank/DDBJ databases">
        <title>A murine herpesvirus closely related to ubiquitous human herpesviruses causes T-cell depletion.</title>
        <authorList>
            <person name="Patel S.J."/>
            <person name="Zhao G."/>
            <person name="Penna V.R."/>
            <person name="Park E."/>
            <person name="Lauron E.J."/>
            <person name="Harvey I.B."/>
            <person name="Beatty W.L."/>
            <person name="Plougastel-Douglas B."/>
            <person name="Poursine-Laurent J."/>
            <person name="Fremont D.H."/>
            <person name="Wang D."/>
            <person name="Yokoyama W.M."/>
        </authorList>
    </citation>
    <scope>NUCLEOTIDE SEQUENCE [LARGE SCALE GENOMIC DNA]</scope>
    <source>
        <strain evidence="15">YOK1</strain>
    </source>
</reference>
<evidence type="ECO:0000256" key="10">
    <source>
        <dbReference type="ARBA" id="ARBA00022844"/>
    </source>
</evidence>
<dbReference type="InterPro" id="IPR038765">
    <property type="entry name" value="Papain-like_cys_pep_sf"/>
</dbReference>
<gene>
    <name evidence="15" type="primary">ORF42</name>
    <name evidence="15" type="ORF">MRV_0046</name>
</gene>
<name>A0A1P8VIV0_9BETA</name>
<keyword evidence="13" id="KW-0175">Coiled coil</keyword>
<accession>A0A1P8VIV0</accession>
<dbReference type="Proteomes" id="UP000202182">
    <property type="component" value="Segment"/>
</dbReference>
<evidence type="ECO:0000256" key="6">
    <source>
        <dbReference type="ARBA" id="ARBA00022737"/>
    </source>
</evidence>
<evidence type="ECO:0000256" key="1">
    <source>
        <dbReference type="ARBA" id="ARBA00022562"/>
    </source>
</evidence>
<dbReference type="Gene3D" id="3.90.70.120">
    <property type="match status" value="1"/>
</dbReference>